<keyword evidence="1" id="KW-0472">Membrane</keyword>
<feature type="transmembrane region" description="Helical" evidence="1">
    <location>
        <begin position="194"/>
        <end position="215"/>
    </location>
</feature>
<gene>
    <name evidence="2" type="ORF">ACFPC0_36565</name>
</gene>
<keyword evidence="1" id="KW-1133">Transmembrane helix</keyword>
<dbReference type="EMBL" id="JBHSDP010000029">
    <property type="protein sequence ID" value="MFC4333178.1"/>
    <property type="molecule type" value="Genomic_DNA"/>
</dbReference>
<protein>
    <submittedName>
        <fullName evidence="2">Tat (Twin-arginine translocation) pathway signal sequence</fullName>
    </submittedName>
</protein>
<feature type="transmembrane region" description="Helical" evidence="1">
    <location>
        <begin position="121"/>
        <end position="143"/>
    </location>
</feature>
<evidence type="ECO:0000256" key="1">
    <source>
        <dbReference type="SAM" id="Phobius"/>
    </source>
</evidence>
<dbReference type="Proteomes" id="UP001595824">
    <property type="component" value="Unassembled WGS sequence"/>
</dbReference>
<name>A0ABV8TR00_9ACTN</name>
<feature type="transmembrane region" description="Helical" evidence="1">
    <location>
        <begin position="236"/>
        <end position="257"/>
    </location>
</feature>
<dbReference type="RefSeq" id="WP_037890752.1">
    <property type="nucleotide sequence ID" value="NZ_JBHSDP010000029.1"/>
</dbReference>
<keyword evidence="3" id="KW-1185">Reference proteome</keyword>
<organism evidence="2 3">
    <name type="scientific">Streptomyces andamanensis</name>
    <dbReference type="NCBI Taxonomy" id="1565035"/>
    <lineage>
        <taxon>Bacteria</taxon>
        <taxon>Bacillati</taxon>
        <taxon>Actinomycetota</taxon>
        <taxon>Actinomycetes</taxon>
        <taxon>Kitasatosporales</taxon>
        <taxon>Streptomycetaceae</taxon>
        <taxon>Streptomyces</taxon>
    </lineage>
</organism>
<keyword evidence="1" id="KW-0812">Transmembrane</keyword>
<feature type="transmembrane region" description="Helical" evidence="1">
    <location>
        <begin position="88"/>
        <end position="109"/>
    </location>
</feature>
<sequence>MSIASPSPRLLPALSRRGITGLSVLSGFLVVAFLLAPNALARTSVNTENVARVFRGGFVTYWRSGDSRFTGDLDGAVTYWFHYHLVKAAVSVLLLLSLGLLSAVLWNAFRRSGGRVRAASATGTGLLALVALVAAMANVQGAAAPFASLLPMLTSGSPRGELAATLAQVQQRLHDDPGAYGRTSQPLDAMVSQFAVYHAVLAALAAAVALAFLAASVPAWRTLRRSAPADRRVRRMAAWLGGSSVVLAFTFAVLVFANAKNALDSTGALTAFFGGPW</sequence>
<proteinExistence type="predicted"/>
<evidence type="ECO:0000313" key="3">
    <source>
        <dbReference type="Proteomes" id="UP001595824"/>
    </source>
</evidence>
<reference evidence="3" key="1">
    <citation type="journal article" date="2019" name="Int. J. Syst. Evol. Microbiol.">
        <title>The Global Catalogue of Microorganisms (GCM) 10K type strain sequencing project: providing services to taxonomists for standard genome sequencing and annotation.</title>
        <authorList>
            <consortium name="The Broad Institute Genomics Platform"/>
            <consortium name="The Broad Institute Genome Sequencing Center for Infectious Disease"/>
            <person name="Wu L."/>
            <person name="Ma J."/>
        </authorList>
    </citation>
    <scope>NUCLEOTIDE SEQUENCE [LARGE SCALE GENOMIC DNA]</scope>
    <source>
        <strain evidence="3">PCU 347</strain>
    </source>
</reference>
<comment type="caution">
    <text evidence="2">The sequence shown here is derived from an EMBL/GenBank/DDBJ whole genome shotgun (WGS) entry which is preliminary data.</text>
</comment>
<evidence type="ECO:0000313" key="2">
    <source>
        <dbReference type="EMBL" id="MFC4333178.1"/>
    </source>
</evidence>
<accession>A0ABV8TR00</accession>